<evidence type="ECO:0000256" key="10">
    <source>
        <dbReference type="SAM" id="Phobius"/>
    </source>
</evidence>
<dbReference type="PANTHER" id="PTHR24421">
    <property type="entry name" value="NITRATE/NITRITE SENSOR PROTEIN NARX-RELATED"/>
    <property type="match status" value="1"/>
</dbReference>
<dbReference type="GO" id="GO:0016020">
    <property type="term" value="C:membrane"/>
    <property type="evidence" value="ECO:0007669"/>
    <property type="project" value="InterPro"/>
</dbReference>
<evidence type="ECO:0000256" key="3">
    <source>
        <dbReference type="ARBA" id="ARBA00022553"/>
    </source>
</evidence>
<dbReference type="AlphaFoldDB" id="A0A7W5ZL83"/>
<evidence type="ECO:0000256" key="2">
    <source>
        <dbReference type="ARBA" id="ARBA00012438"/>
    </source>
</evidence>
<keyword evidence="11" id="KW-0732">Signal</keyword>
<keyword evidence="4" id="KW-0808">Transferase</keyword>
<evidence type="ECO:0000256" key="9">
    <source>
        <dbReference type="PROSITE-ProRule" id="PRU00339"/>
    </source>
</evidence>
<feature type="chain" id="PRO_5030545226" description="histidine kinase" evidence="11">
    <location>
        <begin position="22"/>
        <end position="635"/>
    </location>
</feature>
<evidence type="ECO:0000313" key="14">
    <source>
        <dbReference type="Proteomes" id="UP000541352"/>
    </source>
</evidence>
<dbReference type="InterPro" id="IPR011990">
    <property type="entry name" value="TPR-like_helical_dom_sf"/>
</dbReference>
<reference evidence="13 14" key="1">
    <citation type="submission" date="2020-08" db="EMBL/GenBank/DDBJ databases">
        <title>Genomic Encyclopedia of Type Strains, Phase IV (KMG-IV): sequencing the most valuable type-strain genomes for metagenomic binning, comparative biology and taxonomic classification.</title>
        <authorList>
            <person name="Goeker M."/>
        </authorList>
    </citation>
    <scope>NUCLEOTIDE SEQUENCE [LARGE SCALE GENOMIC DNA]</scope>
    <source>
        <strain evidence="13 14">DSM 17976</strain>
    </source>
</reference>
<dbReference type="Pfam" id="PF13374">
    <property type="entry name" value="TPR_10"/>
    <property type="match status" value="1"/>
</dbReference>
<dbReference type="InterPro" id="IPR003594">
    <property type="entry name" value="HATPase_dom"/>
</dbReference>
<dbReference type="Gene3D" id="1.20.5.1930">
    <property type="match status" value="1"/>
</dbReference>
<dbReference type="InterPro" id="IPR019734">
    <property type="entry name" value="TPR_rpt"/>
</dbReference>
<keyword evidence="8" id="KW-0902">Two-component regulatory system</keyword>
<dbReference type="EMBL" id="JACIBY010000006">
    <property type="protein sequence ID" value="MBB3839388.1"/>
    <property type="molecule type" value="Genomic_DNA"/>
</dbReference>
<keyword evidence="14" id="KW-1185">Reference proteome</keyword>
<dbReference type="RefSeq" id="WP_183975590.1">
    <property type="nucleotide sequence ID" value="NZ_JACIBY010000006.1"/>
</dbReference>
<sequence>MKKSCLLVGFFGILLGAVAVAQKRTVPQSADSLVQFLTTSPKDTLYLQALADYAWKKVDASEYKAADSLAKVLLTLAQQLKNKKGAFDSYDLRGRSAYVQGKYSEALDFYKKTLQLTKSSSLGASSQQRALTNVGMILHLMGNNEEGLKYVLESIKIFERERLPKLSGSSPYDIAAAIYHLQGKNEVALKYFQQSLEIKTKEKNYRGLAVTNNRIGSLLAEQKEYQRALSYLQKADSYAQQANYEAIMVDIAINLSSVYRDLNKPKEDLAALKKGEESAKKLHLTHQLGAIYGNLGQYYQSQKQFEKAEMYLKDALSIFKEIGSLEYQGYIYQALREMFVEKGDYKQAYENQQVAQKLSDSLFSQQQKARMDELSMKFETERKEQQIKLLQKESELQSQQNRLWLIGGGLALLLALVSIVFVINRAKYRRLRESLQLRNKIAADLHDEIGSTLSSISLLSGLTQKQLAANQPQKAEQMVGKISEDARQMLESMDDIVWTINPRNDSMQHLFTRLREYAKPLAESKEITLDFATDAQVESLSLPLQVRQNVYLIVKEALNNAFKYAQASQINVEFRRQNDEWNVAVIDNGVGFDVEAVNTRNGLKNMKKRAEEIGGTLLIMSQEGQKSEVKLQFNL</sequence>
<evidence type="ECO:0000256" key="4">
    <source>
        <dbReference type="ARBA" id="ARBA00022679"/>
    </source>
</evidence>
<dbReference type="InterPro" id="IPR011712">
    <property type="entry name" value="Sig_transdc_His_kin_sub3_dim/P"/>
</dbReference>
<dbReference type="CDD" id="cd16917">
    <property type="entry name" value="HATPase_UhpB-NarQ-NarX-like"/>
    <property type="match status" value="1"/>
</dbReference>
<dbReference type="InterPro" id="IPR050482">
    <property type="entry name" value="Sensor_HK_TwoCompSys"/>
</dbReference>
<dbReference type="PROSITE" id="PS50005">
    <property type="entry name" value="TPR"/>
    <property type="match status" value="1"/>
</dbReference>
<keyword evidence="10" id="KW-0472">Membrane</keyword>
<dbReference type="SUPFAM" id="SSF48452">
    <property type="entry name" value="TPR-like"/>
    <property type="match status" value="2"/>
</dbReference>
<keyword evidence="6 13" id="KW-0418">Kinase</keyword>
<name>A0A7W5ZL83_9BACT</name>
<dbReference type="PANTHER" id="PTHR24421:SF10">
    <property type="entry name" value="NITRATE_NITRITE SENSOR PROTEIN NARQ"/>
    <property type="match status" value="1"/>
</dbReference>
<accession>A0A7W5ZL83</accession>
<evidence type="ECO:0000313" key="13">
    <source>
        <dbReference type="EMBL" id="MBB3839388.1"/>
    </source>
</evidence>
<dbReference type="EC" id="2.7.13.3" evidence="2"/>
<dbReference type="GO" id="GO:0046983">
    <property type="term" value="F:protein dimerization activity"/>
    <property type="evidence" value="ECO:0007669"/>
    <property type="project" value="InterPro"/>
</dbReference>
<keyword evidence="9" id="KW-0802">TPR repeat</keyword>
<keyword evidence="7" id="KW-0067">ATP-binding</keyword>
<gene>
    <name evidence="13" type="ORF">FHS57_003394</name>
</gene>
<keyword evidence="10" id="KW-1133">Transmembrane helix</keyword>
<evidence type="ECO:0000256" key="1">
    <source>
        <dbReference type="ARBA" id="ARBA00000085"/>
    </source>
</evidence>
<evidence type="ECO:0000256" key="8">
    <source>
        <dbReference type="ARBA" id="ARBA00023012"/>
    </source>
</evidence>
<dbReference type="GO" id="GO:0000155">
    <property type="term" value="F:phosphorelay sensor kinase activity"/>
    <property type="evidence" value="ECO:0007669"/>
    <property type="project" value="InterPro"/>
</dbReference>
<comment type="catalytic activity">
    <reaction evidence="1">
        <text>ATP + protein L-histidine = ADP + protein N-phospho-L-histidine.</text>
        <dbReference type="EC" id="2.7.13.3"/>
    </reaction>
</comment>
<organism evidence="13 14">
    <name type="scientific">Runella defluvii</name>
    <dbReference type="NCBI Taxonomy" id="370973"/>
    <lineage>
        <taxon>Bacteria</taxon>
        <taxon>Pseudomonadati</taxon>
        <taxon>Bacteroidota</taxon>
        <taxon>Cytophagia</taxon>
        <taxon>Cytophagales</taxon>
        <taxon>Spirosomataceae</taxon>
        <taxon>Runella</taxon>
    </lineage>
</organism>
<dbReference type="InterPro" id="IPR005467">
    <property type="entry name" value="His_kinase_dom"/>
</dbReference>
<feature type="domain" description="Histidine kinase" evidence="12">
    <location>
        <begin position="444"/>
        <end position="635"/>
    </location>
</feature>
<proteinExistence type="predicted"/>
<dbReference type="Gene3D" id="1.25.40.10">
    <property type="entry name" value="Tetratricopeptide repeat domain"/>
    <property type="match status" value="3"/>
</dbReference>
<keyword evidence="5" id="KW-0547">Nucleotide-binding</keyword>
<dbReference type="Pfam" id="PF07730">
    <property type="entry name" value="HisKA_3"/>
    <property type="match status" value="1"/>
</dbReference>
<feature type="transmembrane region" description="Helical" evidence="10">
    <location>
        <begin position="403"/>
        <end position="423"/>
    </location>
</feature>
<dbReference type="InterPro" id="IPR036890">
    <property type="entry name" value="HATPase_C_sf"/>
</dbReference>
<keyword evidence="3" id="KW-0597">Phosphoprotein</keyword>
<dbReference type="Gene3D" id="3.30.565.10">
    <property type="entry name" value="Histidine kinase-like ATPase, C-terminal domain"/>
    <property type="match status" value="1"/>
</dbReference>
<evidence type="ECO:0000256" key="6">
    <source>
        <dbReference type="ARBA" id="ARBA00022777"/>
    </source>
</evidence>
<protein>
    <recommendedName>
        <fullName evidence="2">histidine kinase</fullName>
        <ecNumber evidence="2">2.7.13.3</ecNumber>
    </recommendedName>
</protein>
<evidence type="ECO:0000256" key="11">
    <source>
        <dbReference type="SAM" id="SignalP"/>
    </source>
</evidence>
<dbReference type="GO" id="GO:0005524">
    <property type="term" value="F:ATP binding"/>
    <property type="evidence" value="ECO:0007669"/>
    <property type="project" value="UniProtKB-KW"/>
</dbReference>
<dbReference type="PROSITE" id="PS50109">
    <property type="entry name" value="HIS_KIN"/>
    <property type="match status" value="1"/>
</dbReference>
<evidence type="ECO:0000256" key="7">
    <source>
        <dbReference type="ARBA" id="ARBA00022840"/>
    </source>
</evidence>
<comment type="caution">
    <text evidence="13">The sequence shown here is derived from an EMBL/GenBank/DDBJ whole genome shotgun (WGS) entry which is preliminary data.</text>
</comment>
<dbReference type="SUPFAM" id="SSF55874">
    <property type="entry name" value="ATPase domain of HSP90 chaperone/DNA topoisomerase II/histidine kinase"/>
    <property type="match status" value="1"/>
</dbReference>
<feature type="repeat" description="TPR" evidence="9">
    <location>
        <begin position="87"/>
        <end position="120"/>
    </location>
</feature>
<evidence type="ECO:0000259" key="12">
    <source>
        <dbReference type="PROSITE" id="PS50109"/>
    </source>
</evidence>
<evidence type="ECO:0000256" key="5">
    <source>
        <dbReference type="ARBA" id="ARBA00022741"/>
    </source>
</evidence>
<dbReference type="Proteomes" id="UP000541352">
    <property type="component" value="Unassembled WGS sequence"/>
</dbReference>
<feature type="signal peptide" evidence="11">
    <location>
        <begin position="1"/>
        <end position="21"/>
    </location>
</feature>
<dbReference type="Pfam" id="PF13424">
    <property type="entry name" value="TPR_12"/>
    <property type="match status" value="1"/>
</dbReference>
<keyword evidence="10" id="KW-0812">Transmembrane</keyword>
<dbReference type="Pfam" id="PF02518">
    <property type="entry name" value="HATPase_c"/>
    <property type="match status" value="1"/>
</dbReference>
<dbReference type="SMART" id="SM00028">
    <property type="entry name" value="TPR"/>
    <property type="match status" value="5"/>
</dbReference>